<sequence>MNNDPGIICFRHCKAKSVFCMQIPATCPVCASQIQNFAVDPFRVPYPFVNATHNPTSVVIRPSQGSFLDDYNVTRDNLHIGIVDSSGSIVEFDKQGLIVNDIIKWTNCIALEVVPAAWTAQWDKTLLLMLKDIKWKSVNYNSINVNCFNFVLEFFNNLGYADLRFASKEDLCEQLILLKMRNAIQYISLYRALKDKEYFLSKLTCVDEIKFDVIVVGGGHAGTEACTAAVRMGAKTLLVTQKKNTIGEMSCNPSFGGIGKGHLMREVDALDGVCCRICDISGIYYRVLNKSKGPAVWGLRAQIDRKLYKKHLQAELFNLPRLHIYESSVEDLILENDSLFCQGVILRDGTKIFGDAVVITTGTFLKGQINIGLEKRPAGRLDDEPSIGLANTLDKLGFRIGRLKTGTPPRLEKESIDFTKCTAYPPDDSPIPFSFMSNNVWLPPDKQILTYLTYTNEDVAKIIKDNMHCNLHVTEEISGPRYCPSIESKILRFKTLKHQIWLEPEGLDSPLIYPSGLSCTLPEEKQLELVKCIPGLENARLVKPGYGVEYDYIDPRELTTQLETKKVPGLFLAGQINGTTGYEEAAAQGIVAGVNAAAKVFKKLPLLISRTEGYIGVLIDDLTTEGTTEPYRMFTSRSEFRVSLRPDNADQRLTEKGYMIGCVSHERIEKAREVFRKMQEAVQILKSDVRTTNKWRRLLKIKISKDVGHKSAFDMLSTTDEKVTFAKLAKLLPQLGYLDGDPNLARRIEIETKYAFAVAEQQNQVNDIRRNEQMTIPDNIDYNSSDLNLSNEDREKLTKHLPRTIAAANKISGVTPSAVLRLLYYIKYHSNENVTKTQ</sequence>
<dbReference type="PROSITE" id="PS01281">
    <property type="entry name" value="GIDA_2"/>
    <property type="match status" value="1"/>
</dbReference>
<dbReference type="InterPro" id="IPR047001">
    <property type="entry name" value="MnmG_C_subdom"/>
</dbReference>
<dbReference type="InterPro" id="IPR026904">
    <property type="entry name" value="MnmG_C"/>
</dbReference>
<dbReference type="STRING" id="456900.A0A195CR31"/>
<dbReference type="Pfam" id="PF22795">
    <property type="entry name" value="DUF4796_N"/>
    <property type="match status" value="1"/>
</dbReference>
<evidence type="ECO:0000256" key="4">
    <source>
        <dbReference type="ARBA" id="ARBA00022827"/>
    </source>
</evidence>
<keyword evidence="4" id="KW-0274">FAD</keyword>
<dbReference type="GO" id="GO:0005829">
    <property type="term" value="C:cytosol"/>
    <property type="evidence" value="ECO:0007669"/>
    <property type="project" value="TreeGrafter"/>
</dbReference>
<dbReference type="InterPro" id="IPR036188">
    <property type="entry name" value="FAD/NAD-bd_sf"/>
</dbReference>
<dbReference type="FunFam" id="3.50.50.60:FF:000082">
    <property type="entry name" value="protein MTO1 homolog, mitochondrial isoform X1"/>
    <property type="match status" value="1"/>
</dbReference>
<protein>
    <recommendedName>
        <fullName evidence="5">tRNA uridine 5-carboxymethylaminomethyl modification enzyme C-terminal subdomain domain-containing protein</fullName>
    </recommendedName>
</protein>
<dbReference type="InterPro" id="IPR002218">
    <property type="entry name" value="MnmG-rel"/>
</dbReference>
<organism evidence="6 7">
    <name type="scientific">Cyphomyrmex costatus</name>
    <dbReference type="NCBI Taxonomy" id="456900"/>
    <lineage>
        <taxon>Eukaryota</taxon>
        <taxon>Metazoa</taxon>
        <taxon>Ecdysozoa</taxon>
        <taxon>Arthropoda</taxon>
        <taxon>Hexapoda</taxon>
        <taxon>Insecta</taxon>
        <taxon>Pterygota</taxon>
        <taxon>Neoptera</taxon>
        <taxon>Endopterygota</taxon>
        <taxon>Hymenoptera</taxon>
        <taxon>Apocrita</taxon>
        <taxon>Aculeata</taxon>
        <taxon>Formicoidea</taxon>
        <taxon>Formicidae</taxon>
        <taxon>Myrmicinae</taxon>
        <taxon>Cyphomyrmex</taxon>
    </lineage>
</organism>
<dbReference type="FunFam" id="3.50.50.60:FF:000002">
    <property type="entry name" value="tRNA uridine 5-carboxymethylaminomethyl modification enzyme MnmG"/>
    <property type="match status" value="1"/>
</dbReference>
<dbReference type="GO" id="GO:0005739">
    <property type="term" value="C:mitochondrion"/>
    <property type="evidence" value="ECO:0007669"/>
    <property type="project" value="GOC"/>
</dbReference>
<proteinExistence type="inferred from homology"/>
<dbReference type="InterPro" id="IPR049312">
    <property type="entry name" value="GIDA_C_N"/>
</dbReference>
<evidence type="ECO:0000313" key="7">
    <source>
        <dbReference type="Proteomes" id="UP000078542"/>
    </source>
</evidence>
<evidence type="ECO:0000256" key="3">
    <source>
        <dbReference type="ARBA" id="ARBA00022630"/>
    </source>
</evidence>
<dbReference type="PANTHER" id="PTHR11806:SF0">
    <property type="entry name" value="PROTEIN MTO1 HOMOLOG, MITOCHONDRIAL"/>
    <property type="match status" value="1"/>
</dbReference>
<dbReference type="GO" id="GO:0050660">
    <property type="term" value="F:flavin adenine dinucleotide binding"/>
    <property type="evidence" value="ECO:0007669"/>
    <property type="project" value="InterPro"/>
</dbReference>
<dbReference type="Proteomes" id="UP000078542">
    <property type="component" value="Unassembled WGS sequence"/>
</dbReference>
<dbReference type="SUPFAM" id="SSF51905">
    <property type="entry name" value="FAD/NAD(P)-binding domain"/>
    <property type="match status" value="1"/>
</dbReference>
<dbReference type="InterPro" id="IPR020595">
    <property type="entry name" value="MnmG-rel_CS"/>
</dbReference>
<dbReference type="Pfam" id="PF21680">
    <property type="entry name" value="GIDA_C_1st"/>
    <property type="match status" value="1"/>
</dbReference>
<dbReference type="PANTHER" id="PTHR11806">
    <property type="entry name" value="GLUCOSE INHIBITED DIVISION PROTEIN A"/>
    <property type="match status" value="1"/>
</dbReference>
<evidence type="ECO:0000259" key="5">
    <source>
        <dbReference type="SMART" id="SM01228"/>
    </source>
</evidence>
<evidence type="ECO:0000313" key="6">
    <source>
        <dbReference type="EMBL" id="KYN03161.1"/>
    </source>
</evidence>
<dbReference type="InterPro" id="IPR053922">
    <property type="entry name" value="MKRN2OS-like_N"/>
</dbReference>
<dbReference type="InterPro" id="IPR040131">
    <property type="entry name" value="MnmG_N"/>
</dbReference>
<dbReference type="FunFam" id="1.10.150.570:FF:000001">
    <property type="entry name" value="tRNA uridine 5-carboxymethylaminomethyl modification enzyme MnmG"/>
    <property type="match status" value="1"/>
</dbReference>
<dbReference type="InterPro" id="IPR004416">
    <property type="entry name" value="MnmG"/>
</dbReference>
<dbReference type="PROSITE" id="PS01280">
    <property type="entry name" value="GIDA_1"/>
    <property type="match status" value="1"/>
</dbReference>
<evidence type="ECO:0000256" key="2">
    <source>
        <dbReference type="ARBA" id="ARBA00007653"/>
    </source>
</evidence>
<gene>
    <name evidence="6" type="ORF">ALC62_06028</name>
</gene>
<dbReference type="EMBL" id="KQ977381">
    <property type="protein sequence ID" value="KYN03161.1"/>
    <property type="molecule type" value="Genomic_DNA"/>
</dbReference>
<dbReference type="InterPro" id="IPR053921">
    <property type="entry name" value="MKRN2OS-like_C"/>
</dbReference>
<name>A0A195CR31_9HYME</name>
<feature type="domain" description="tRNA uridine 5-carboxymethylaminomethyl modification enzyme C-terminal subdomain" evidence="5">
    <location>
        <begin position="752"/>
        <end position="824"/>
    </location>
</feature>
<dbReference type="Pfam" id="PF01134">
    <property type="entry name" value="GIDA"/>
    <property type="match status" value="1"/>
</dbReference>
<keyword evidence="3" id="KW-0285">Flavoprotein</keyword>
<comment type="similarity">
    <text evidence="2">Belongs to the MnmG family.</text>
</comment>
<keyword evidence="7" id="KW-1185">Reference proteome</keyword>
<evidence type="ECO:0000256" key="1">
    <source>
        <dbReference type="ARBA" id="ARBA00001974"/>
    </source>
</evidence>
<dbReference type="AlphaFoldDB" id="A0A195CR31"/>
<dbReference type="Pfam" id="PF16044">
    <property type="entry name" value="DUF4796_C"/>
    <property type="match status" value="1"/>
</dbReference>
<dbReference type="GO" id="GO:0030488">
    <property type="term" value="P:tRNA methylation"/>
    <property type="evidence" value="ECO:0007669"/>
    <property type="project" value="TreeGrafter"/>
</dbReference>
<comment type="cofactor">
    <cofactor evidence="1">
        <name>FAD</name>
        <dbReference type="ChEBI" id="CHEBI:57692"/>
    </cofactor>
</comment>
<accession>A0A195CR31</accession>
<dbReference type="HAMAP" id="MF_00129">
    <property type="entry name" value="MnmG_GidA"/>
    <property type="match status" value="1"/>
</dbReference>
<dbReference type="Gene3D" id="3.50.50.60">
    <property type="entry name" value="FAD/NAD(P)-binding domain"/>
    <property type="match status" value="2"/>
</dbReference>
<dbReference type="NCBIfam" id="TIGR00136">
    <property type="entry name" value="mnmG_gidA"/>
    <property type="match status" value="1"/>
</dbReference>
<dbReference type="Gene3D" id="1.10.150.570">
    <property type="entry name" value="GidA associated domain, C-terminal subdomain"/>
    <property type="match status" value="1"/>
</dbReference>
<dbReference type="GO" id="GO:0070899">
    <property type="term" value="P:mitochondrial tRNA wobble uridine modification"/>
    <property type="evidence" value="ECO:0007669"/>
    <property type="project" value="UniProtKB-ARBA"/>
</dbReference>
<dbReference type="SMART" id="SM01228">
    <property type="entry name" value="GIDA_assoc_3"/>
    <property type="match status" value="1"/>
</dbReference>
<reference evidence="6 7" key="1">
    <citation type="submission" date="2016-03" db="EMBL/GenBank/DDBJ databases">
        <title>Cyphomyrmex costatus WGS genome.</title>
        <authorList>
            <person name="Nygaard S."/>
            <person name="Hu H."/>
            <person name="Boomsma J."/>
            <person name="Zhang G."/>
        </authorList>
    </citation>
    <scope>NUCLEOTIDE SEQUENCE [LARGE SCALE GENOMIC DNA]</scope>
    <source>
        <strain evidence="6">MS0001</strain>
        <tissue evidence="6">Whole body</tissue>
    </source>
</reference>
<dbReference type="InterPro" id="IPR044920">
    <property type="entry name" value="MnmG_C_subdom_sf"/>
</dbReference>
<dbReference type="Pfam" id="PF13932">
    <property type="entry name" value="SAM_GIDA_C"/>
    <property type="match status" value="1"/>
</dbReference>